<evidence type="ECO:0000313" key="9">
    <source>
        <dbReference type="WBParaSite" id="TASK_0000449301-mRNA-1"/>
    </source>
</evidence>
<dbReference type="GO" id="GO:0006383">
    <property type="term" value="P:transcription by RNA polymerase III"/>
    <property type="evidence" value="ECO:0007669"/>
    <property type="project" value="InterPro"/>
</dbReference>
<comment type="subcellular location">
    <subcellularLocation>
        <location evidence="1">Nucleus</location>
    </subcellularLocation>
</comment>
<dbReference type="STRING" id="60517.A0A0R3W3J6"/>
<keyword evidence="3" id="KW-0539">Nucleus</keyword>
<proteinExistence type="inferred from homology"/>
<accession>A0A0R3W3J6</accession>
<feature type="region of interest" description="Disordered" evidence="4">
    <location>
        <begin position="520"/>
        <end position="540"/>
    </location>
</feature>
<protein>
    <submittedName>
        <fullName evidence="9">Nucleolar protein 10</fullName>
    </submittedName>
</protein>
<dbReference type="WBParaSite" id="TASK_0000449301-mRNA-1">
    <property type="protein sequence ID" value="TASK_0000449301-mRNA-1"/>
    <property type="gene ID" value="TASK_0000449301"/>
</dbReference>
<evidence type="ECO:0000259" key="5">
    <source>
        <dbReference type="Pfam" id="PF23097"/>
    </source>
</evidence>
<evidence type="ECO:0000313" key="7">
    <source>
        <dbReference type="EMBL" id="VDK33518.1"/>
    </source>
</evidence>
<dbReference type="InterPro" id="IPR036322">
    <property type="entry name" value="WD40_repeat_dom_sf"/>
</dbReference>
<dbReference type="EMBL" id="UYRS01018351">
    <property type="protein sequence ID" value="VDK33518.1"/>
    <property type="molecule type" value="Genomic_DNA"/>
</dbReference>
<dbReference type="SUPFAM" id="SSF50978">
    <property type="entry name" value="WD40 repeat-like"/>
    <property type="match status" value="1"/>
</dbReference>
<keyword evidence="8" id="KW-1185">Reference proteome</keyword>
<dbReference type="Pfam" id="PF11705">
    <property type="entry name" value="RNA_pol_3_Rpc31"/>
    <property type="match status" value="1"/>
</dbReference>
<feature type="region of interest" description="Disordered" evidence="4">
    <location>
        <begin position="670"/>
        <end position="729"/>
    </location>
</feature>
<dbReference type="InterPro" id="IPR056551">
    <property type="entry name" value="Beta-prop_NOL10_N"/>
</dbReference>
<comment type="similarity">
    <text evidence="2">Belongs to the eukaryotic RPC7 RNA polymerase subunit family.</text>
</comment>
<feature type="domain" description="Nucleolar protein 10-like N-terminal" evidence="6">
    <location>
        <begin position="1"/>
        <end position="372"/>
    </location>
</feature>
<reference evidence="9" key="1">
    <citation type="submission" date="2017-02" db="UniProtKB">
        <authorList>
            <consortium name="WormBaseParasite"/>
        </authorList>
    </citation>
    <scope>IDENTIFICATION</scope>
</reference>
<dbReference type="AlphaFoldDB" id="A0A0R3W3J6"/>
<organism evidence="9">
    <name type="scientific">Taenia asiatica</name>
    <name type="common">Asian tapeworm</name>
    <dbReference type="NCBI Taxonomy" id="60517"/>
    <lineage>
        <taxon>Eukaryota</taxon>
        <taxon>Metazoa</taxon>
        <taxon>Spiralia</taxon>
        <taxon>Lophotrochozoa</taxon>
        <taxon>Platyhelminthes</taxon>
        <taxon>Cestoda</taxon>
        <taxon>Eucestoda</taxon>
        <taxon>Cyclophyllidea</taxon>
        <taxon>Taeniidae</taxon>
        <taxon>Taenia</taxon>
    </lineage>
</organism>
<dbReference type="InterPro" id="IPR015943">
    <property type="entry name" value="WD40/YVTN_repeat-like_dom_sf"/>
</dbReference>
<gene>
    <name evidence="7" type="ORF">TASK_LOCUS4494</name>
</gene>
<dbReference type="GO" id="GO:0000462">
    <property type="term" value="P:maturation of SSU-rRNA from tricistronic rRNA transcript (SSU-rRNA, 5.8S rRNA, LSU-rRNA)"/>
    <property type="evidence" value="ECO:0007669"/>
    <property type="project" value="TreeGrafter"/>
</dbReference>
<evidence type="ECO:0000256" key="2">
    <source>
        <dbReference type="ARBA" id="ARBA00008352"/>
    </source>
</evidence>
<evidence type="ECO:0000313" key="8">
    <source>
        <dbReference type="Proteomes" id="UP000282613"/>
    </source>
</evidence>
<dbReference type="PANTHER" id="PTHR14927">
    <property type="entry name" value="NUCLEOLAR PROTEIN 10"/>
    <property type="match status" value="1"/>
</dbReference>
<dbReference type="GO" id="GO:0032040">
    <property type="term" value="C:small-subunit processome"/>
    <property type="evidence" value="ECO:0007669"/>
    <property type="project" value="TreeGrafter"/>
</dbReference>
<dbReference type="InterPro" id="IPR024661">
    <property type="entry name" value="RNA_pol_III_Rpc31"/>
</dbReference>
<feature type="domain" description="Nucleolar protein 10-like second" evidence="5">
    <location>
        <begin position="373"/>
        <end position="418"/>
    </location>
</feature>
<reference evidence="7 8" key="2">
    <citation type="submission" date="2018-11" db="EMBL/GenBank/DDBJ databases">
        <authorList>
            <consortium name="Pathogen Informatics"/>
        </authorList>
    </citation>
    <scope>NUCLEOTIDE SEQUENCE [LARGE SCALE GENOMIC DNA]</scope>
</reference>
<evidence type="ECO:0000256" key="3">
    <source>
        <dbReference type="ARBA" id="ARBA00023242"/>
    </source>
</evidence>
<feature type="compositionally biased region" description="Acidic residues" evidence="4">
    <location>
        <begin position="706"/>
        <end position="718"/>
    </location>
</feature>
<dbReference type="PANTHER" id="PTHR14927:SF0">
    <property type="entry name" value="NUCLEOLAR PROTEIN 10"/>
    <property type="match status" value="1"/>
</dbReference>
<dbReference type="Pfam" id="PF23097">
    <property type="entry name" value="NOL10_2nd"/>
    <property type="match status" value="1"/>
</dbReference>
<name>A0A0R3W3J6_TAEAS</name>
<dbReference type="Gene3D" id="2.130.10.10">
    <property type="entry name" value="YVTN repeat-like/Quinoprotein amine dehydrogenase"/>
    <property type="match status" value="1"/>
</dbReference>
<dbReference type="InterPro" id="IPR040382">
    <property type="entry name" value="NOL10/Enp2"/>
</dbReference>
<feature type="compositionally biased region" description="Basic and acidic residues" evidence="4">
    <location>
        <begin position="692"/>
        <end position="702"/>
    </location>
</feature>
<dbReference type="OrthoDB" id="273340at2759"/>
<dbReference type="Proteomes" id="UP000282613">
    <property type="component" value="Unassembled WGS sequence"/>
</dbReference>
<dbReference type="Pfam" id="PF23098">
    <property type="entry name" value="Beta-prop_NOL10_N"/>
    <property type="match status" value="1"/>
</dbReference>
<evidence type="ECO:0000256" key="4">
    <source>
        <dbReference type="SAM" id="MobiDB-lite"/>
    </source>
</evidence>
<sequence>MNVVKLNGVKVYNLTTDRSLPEWASRAEKRKLLAKDPGAENHIELIHELEMPDTSTFITCSPDQKYLFLLGRYKPRVRCYELGNLSMKFDRCVDYLPTRMTCLSDDYSKFALLEEERWIDVHAAGGHHFRFRVPRPGVDIHYTSSKCHLLIPSTGNAVYRMDLCEGRFAAPLLSSSSNASESYSASCYMPELDVLLSGTTRGIVQGWDLRSGEWTFNLDVCSSAPRPSELNTFVRYSCSNLTHRDPLNFAVGTVEGLVHVYDIRQTASPWHTRDTEYRWPIKTISFYDDKVLAVVAHCLKIWNIDTGKTFVGFETGPFDINWMYHFPKSGLIMLANDSPKVLRYFIPLLGEAPYWCSYLDQLVTEVEHDVMTMYDGYKFLTRQQLLECGMMDLVGTRFLRAYMHGYFVSNKLFMKIQERINATTPYPRSVAPTNVQTVAKKDEKQAIITLEMEEAAKDKRFSKIMNRGRRRGGANSSLASLRDGVKRRLFDPYIVPVTPDPRTVIGRLIPLSFTEPQIPSALPQLDSSSSHRKPEKASEKDFQLQLFTTKAVVDYALGNSMEKRKLSSKVGGIKLARPTAPSAPGVQSSIAHLLMKTDEIAFWDSNILSLFSRPSEWYPSELTDKLKRKSSTMSGAAKRVRFDDSSKVVDGDRSKEMVPDQALLDAAEINEDDDGDNVLKEGVDEPAEAENQEDKDSEDGRWNGEPVEEEEEEGDDYCETYFDNGEGDIDDFNVQLYEMGEEPDGSSYYD</sequence>
<evidence type="ECO:0000256" key="1">
    <source>
        <dbReference type="ARBA" id="ARBA00004123"/>
    </source>
</evidence>
<dbReference type="InterPro" id="IPR056550">
    <property type="entry name" value="NOL10_2nd"/>
</dbReference>
<evidence type="ECO:0000259" key="6">
    <source>
        <dbReference type="Pfam" id="PF23098"/>
    </source>
</evidence>
<dbReference type="GO" id="GO:0030686">
    <property type="term" value="C:90S preribosome"/>
    <property type="evidence" value="ECO:0007669"/>
    <property type="project" value="TreeGrafter"/>
</dbReference>